<organism evidence="5 6">
    <name type="scientific">Deferribacter desulfuricans (strain DSM 14783 / JCM 11476 / NBRC 101012 / SSM1)</name>
    <dbReference type="NCBI Taxonomy" id="639282"/>
    <lineage>
        <taxon>Bacteria</taxon>
        <taxon>Pseudomonadati</taxon>
        <taxon>Deferribacterota</taxon>
        <taxon>Deferribacteres</taxon>
        <taxon>Deferribacterales</taxon>
        <taxon>Deferribacteraceae</taxon>
        <taxon>Deferribacter</taxon>
    </lineage>
</organism>
<dbReference type="PROSITE" id="PS50887">
    <property type="entry name" value="GGDEF"/>
    <property type="match status" value="1"/>
</dbReference>
<dbReference type="InterPro" id="IPR043128">
    <property type="entry name" value="Rev_trsase/Diguanyl_cyclase"/>
</dbReference>
<dbReference type="Gene3D" id="3.30.70.270">
    <property type="match status" value="1"/>
</dbReference>
<dbReference type="InterPro" id="IPR001633">
    <property type="entry name" value="EAL_dom"/>
</dbReference>
<dbReference type="SMART" id="SM00086">
    <property type="entry name" value="PAC"/>
    <property type="match status" value="2"/>
</dbReference>
<proteinExistence type="predicted"/>
<evidence type="ECO:0000313" key="6">
    <source>
        <dbReference type="Proteomes" id="UP000001520"/>
    </source>
</evidence>
<feature type="domain" description="PAS" evidence="1">
    <location>
        <begin position="585"/>
        <end position="623"/>
    </location>
</feature>
<dbReference type="InterPro" id="IPR029016">
    <property type="entry name" value="GAF-like_dom_sf"/>
</dbReference>
<dbReference type="Pfam" id="PF00563">
    <property type="entry name" value="EAL"/>
    <property type="match status" value="1"/>
</dbReference>
<keyword evidence="6" id="KW-1185">Reference proteome</keyword>
<dbReference type="Pfam" id="PF13426">
    <property type="entry name" value="PAS_9"/>
    <property type="match status" value="2"/>
</dbReference>
<dbReference type="InterPro" id="IPR035965">
    <property type="entry name" value="PAS-like_dom_sf"/>
</dbReference>
<dbReference type="CDD" id="cd00130">
    <property type="entry name" value="PAS"/>
    <property type="match status" value="2"/>
</dbReference>
<dbReference type="Pfam" id="PF13596">
    <property type="entry name" value="PAS_10"/>
    <property type="match status" value="1"/>
</dbReference>
<dbReference type="KEGG" id="ddf:DEFDS_1856"/>
<dbReference type="PANTHER" id="PTHR44757:SF2">
    <property type="entry name" value="BIOFILM ARCHITECTURE MAINTENANCE PROTEIN MBAA"/>
    <property type="match status" value="1"/>
</dbReference>
<dbReference type="Pfam" id="PF00990">
    <property type="entry name" value="GGDEF"/>
    <property type="match status" value="1"/>
</dbReference>
<dbReference type="InterPro" id="IPR000160">
    <property type="entry name" value="GGDEF_dom"/>
</dbReference>
<evidence type="ECO:0000313" key="5">
    <source>
        <dbReference type="EMBL" id="BAI81311.1"/>
    </source>
</evidence>
<dbReference type="RefSeq" id="WP_013008556.1">
    <property type="nucleotide sequence ID" value="NC_013939.1"/>
</dbReference>
<dbReference type="PANTHER" id="PTHR44757">
    <property type="entry name" value="DIGUANYLATE CYCLASE DGCP"/>
    <property type="match status" value="1"/>
</dbReference>
<feature type="domain" description="PAS" evidence="1">
    <location>
        <begin position="298"/>
        <end position="328"/>
    </location>
</feature>
<dbReference type="Gene3D" id="3.30.450.20">
    <property type="entry name" value="PAS domain"/>
    <property type="match status" value="2"/>
</dbReference>
<evidence type="ECO:0000259" key="1">
    <source>
        <dbReference type="PROSITE" id="PS50112"/>
    </source>
</evidence>
<dbReference type="SUPFAM" id="SSF55781">
    <property type="entry name" value="GAF domain-like"/>
    <property type="match status" value="2"/>
</dbReference>
<dbReference type="Gene3D" id="3.20.20.450">
    <property type="entry name" value="EAL domain"/>
    <property type="match status" value="1"/>
</dbReference>
<dbReference type="InterPro" id="IPR052155">
    <property type="entry name" value="Biofilm_reg_signaling"/>
</dbReference>
<dbReference type="NCBIfam" id="TIGR00229">
    <property type="entry name" value="sensory_box"/>
    <property type="match status" value="2"/>
</dbReference>
<dbReference type="EMBL" id="AP011529">
    <property type="protein sequence ID" value="BAI81311.1"/>
    <property type="molecule type" value="Genomic_DNA"/>
</dbReference>
<evidence type="ECO:0000259" key="2">
    <source>
        <dbReference type="PROSITE" id="PS50113"/>
    </source>
</evidence>
<dbReference type="eggNOG" id="COG2200">
    <property type="taxonomic scope" value="Bacteria"/>
</dbReference>
<dbReference type="SMART" id="SM00052">
    <property type="entry name" value="EAL"/>
    <property type="match status" value="1"/>
</dbReference>
<dbReference type="SUPFAM" id="SSF55785">
    <property type="entry name" value="PYP-like sensor domain (PAS domain)"/>
    <property type="match status" value="2"/>
</dbReference>
<dbReference type="SUPFAM" id="SSF141868">
    <property type="entry name" value="EAL domain-like"/>
    <property type="match status" value="1"/>
</dbReference>
<evidence type="ECO:0000259" key="4">
    <source>
        <dbReference type="PROSITE" id="PS50887"/>
    </source>
</evidence>
<dbReference type="PROSITE" id="PS50112">
    <property type="entry name" value="PAS"/>
    <property type="match status" value="2"/>
</dbReference>
<dbReference type="eggNOG" id="COG2199">
    <property type="taxonomic scope" value="Bacteria"/>
</dbReference>
<dbReference type="OrthoDB" id="9762141at2"/>
<dbReference type="CDD" id="cd01948">
    <property type="entry name" value="EAL"/>
    <property type="match status" value="1"/>
</dbReference>
<dbReference type="PROSITE" id="PS50113">
    <property type="entry name" value="PAC"/>
    <property type="match status" value="1"/>
</dbReference>
<dbReference type="SUPFAM" id="SSF55073">
    <property type="entry name" value="Nucleotide cyclase"/>
    <property type="match status" value="1"/>
</dbReference>
<dbReference type="eggNOG" id="COG2203">
    <property type="taxonomic scope" value="Bacteria"/>
</dbReference>
<feature type="domain" description="PAC" evidence="2">
    <location>
        <begin position="354"/>
        <end position="407"/>
    </location>
</feature>
<evidence type="ECO:0000259" key="3">
    <source>
        <dbReference type="PROSITE" id="PS50883"/>
    </source>
</evidence>
<dbReference type="InterPro" id="IPR000700">
    <property type="entry name" value="PAS-assoc_C"/>
</dbReference>
<dbReference type="HOGENOM" id="CLU_000445_70_34_0"/>
<dbReference type="PROSITE" id="PS50883">
    <property type="entry name" value="EAL"/>
    <property type="match status" value="1"/>
</dbReference>
<dbReference type="Proteomes" id="UP000001520">
    <property type="component" value="Chromosome"/>
</dbReference>
<feature type="domain" description="EAL" evidence="3">
    <location>
        <begin position="874"/>
        <end position="1126"/>
    </location>
</feature>
<name>D3P9C1_DEFDS</name>
<dbReference type="SMART" id="SM00091">
    <property type="entry name" value="PAS"/>
    <property type="match status" value="3"/>
</dbReference>
<protein>
    <submittedName>
        <fullName evidence="5">Uncharacterized protein</fullName>
    </submittedName>
</protein>
<dbReference type="AlphaFoldDB" id="D3P9C1"/>
<reference evidence="5 6" key="1">
    <citation type="journal article" date="2010" name="DNA Res.">
        <title>Bacterial lifestyle in a deep-sea hydrothermal vent chimney revealed by the genome sequence of the thermophilic bacterium Deferribacter desulfuricans SSM1.</title>
        <authorList>
            <person name="Takaki Y."/>
            <person name="Shimamura S."/>
            <person name="Nakagawa S."/>
            <person name="Fukuhara Y."/>
            <person name="Horikawa H."/>
            <person name="Ankai A."/>
            <person name="Harada T."/>
            <person name="Hosoyama A."/>
            <person name="Oguchi A."/>
            <person name="Fukui S."/>
            <person name="Fujita N."/>
            <person name="Takami H."/>
            <person name="Takai K."/>
        </authorList>
    </citation>
    <scope>NUCLEOTIDE SEQUENCE [LARGE SCALE GENOMIC DNA]</scope>
    <source>
        <strain evidence="6">DSM 14783 / JCM 11476 / NBRC 101012 / SSM1</strain>
    </source>
</reference>
<dbReference type="Gene3D" id="3.30.450.40">
    <property type="match status" value="2"/>
</dbReference>
<gene>
    <name evidence="5" type="ordered locus">DEFDS_1856</name>
</gene>
<dbReference type="STRING" id="639282.DEFDS_1856"/>
<dbReference type="SMART" id="SM00267">
    <property type="entry name" value="GGDEF"/>
    <property type="match status" value="1"/>
</dbReference>
<dbReference type="InterPro" id="IPR000014">
    <property type="entry name" value="PAS"/>
</dbReference>
<sequence length="1126" mass="131591">MLFNLIREKIEDLLESKNIGILLLDKEFNIKLYNNEIKELFNVQNSIKGNKITDYLSVKEEAILLNNKKFIDKIYLRVSTKNQKRILSGYFLHSPNNEEYLIFLFRKFKITNEHLLEATKEINKILLRTNSEKELFDELIDILAYKLNCQVITITTKQGKYLKPILHFNKNIKDDTAKGVKVSIDERIPEGRGTASVAYRTNEIIVNEFTFNNENMYIWLIEQLKRGVISSCAIPIKFQDSVRYILLIYSHIPYFFDKRVLNILYDLKSNIEFTLSQIAKNQFLNFLSIAANKAYEWYLVTDSEGKIIYVNNAVELISGYSREELIGKKPNIFKSGEVPHHVYKNLWLDVKSSKEFEYTFINKRKDGKLFYLKSVIVPILENNKVIRIVNIARDITEEVYQKKKYERLNDAYNLLSYVNRLIVRASDINELFDNLLNVSTTLGKDSYGLILKFYGDYLRPTYYSKNIDDTAKKYLEKILSGRKPENYCSMIRSIKKKQIAFENDVKSNDELVVFKPIYEKYDINSCCFLPIIEKDEVVGSIVILAQEKDFFQDEILLLFYEVVKDLSFAINRIETEKWFKTINFALNNSFDFVVIMDEDFHILYINDSTAKIFGWDKEDIIGKHHSIFSSKTHTKEFAKNFYKTLQSGNVFSDFIVYKTADGKLIESYTVITPYFVKGEIKYYIAIGKDVSEQLKLKKEIEKLTKYSPITGLPLKDYFIEIVNNYLSEVKKENKTALVLLEPVNIYAASHILTKEEVEKLLNVIKSRLESSVKSTDILGMFQENIFGLLMKNIRLKEDIFSIMDRVFKELEEEYVIDNKTVKLEFYSGITFYPDNGNNAERLLKNSFIALKEGQQLNKKINFFDKFQEEKLVHSFNIFKKLHEAFKNNEFVPFFQPYVDSKTLSIEGAELLLRWQKDGEIIPPGKFIHVLEHSHLIGDVEIKMVEHVLEVLNNRLSKKLKIVPISINISPLSFSSDVFLEKFNTLLSSNKNLAKYIIIEIVERLFINDFEKMNNLLTSLKELGIQFSLDDFGTGYSSLNYISNLPIDKIKIDITFTRNIEFDKKVLSLVKTIKSFADELGLKTIAEGVENENQLNILKRLKINQLQGYLFYKPMDEISFWNLFDSY</sequence>
<dbReference type="InterPro" id="IPR029787">
    <property type="entry name" value="Nucleotide_cyclase"/>
</dbReference>
<feature type="domain" description="GGDEF" evidence="4">
    <location>
        <begin position="733"/>
        <end position="865"/>
    </location>
</feature>
<dbReference type="InterPro" id="IPR001610">
    <property type="entry name" value="PAC"/>
</dbReference>
<dbReference type="InterPro" id="IPR035919">
    <property type="entry name" value="EAL_sf"/>
</dbReference>
<accession>D3P9C1</accession>